<reference evidence="1 2" key="1">
    <citation type="journal article" date="2017" name="Int. J. Syst. Evol. Microbiol.">
        <title>Bacillus notoginsengisoli sp. nov., a novel bacterium isolated from the rhizosphere of Panax notoginseng.</title>
        <authorList>
            <person name="Zhang M.Y."/>
            <person name="Cheng J."/>
            <person name="Cai Y."/>
            <person name="Zhang T.Y."/>
            <person name="Wu Y.Y."/>
            <person name="Manikprabhu D."/>
            <person name="Li W.J."/>
            <person name="Zhang Y.X."/>
        </authorList>
    </citation>
    <scope>NUCLEOTIDE SEQUENCE [LARGE SCALE GENOMIC DNA]</scope>
    <source>
        <strain evidence="1 2">JCM 30743</strain>
    </source>
</reference>
<dbReference type="AlphaFoldDB" id="A0A417YRS3"/>
<dbReference type="EMBL" id="QWEG01000010">
    <property type="protein sequence ID" value="RHW37373.1"/>
    <property type="molecule type" value="Genomic_DNA"/>
</dbReference>
<proteinExistence type="predicted"/>
<organism evidence="1 2">
    <name type="scientific">Neobacillus notoginsengisoli</name>
    <dbReference type="NCBI Taxonomy" id="1578198"/>
    <lineage>
        <taxon>Bacteria</taxon>
        <taxon>Bacillati</taxon>
        <taxon>Bacillota</taxon>
        <taxon>Bacilli</taxon>
        <taxon>Bacillales</taxon>
        <taxon>Bacillaceae</taxon>
        <taxon>Neobacillus</taxon>
    </lineage>
</organism>
<evidence type="ECO:0000313" key="1">
    <source>
        <dbReference type="EMBL" id="RHW37373.1"/>
    </source>
</evidence>
<accession>A0A417YRS3</accession>
<name>A0A417YRS3_9BACI</name>
<gene>
    <name evidence="1" type="ORF">D1B31_16570</name>
</gene>
<comment type="caution">
    <text evidence="1">The sequence shown here is derived from an EMBL/GenBank/DDBJ whole genome shotgun (WGS) entry which is preliminary data.</text>
</comment>
<keyword evidence="2" id="KW-1185">Reference proteome</keyword>
<sequence>MKLAAGLSAILLAIGLGGGGFFAGKDKNEGTEIKGNVDPIVTYELDEGLQLGMSWEEVLQLWGEQPTIFERKMDG</sequence>
<evidence type="ECO:0000313" key="2">
    <source>
        <dbReference type="Proteomes" id="UP000284416"/>
    </source>
</evidence>
<dbReference type="Proteomes" id="UP000284416">
    <property type="component" value="Unassembled WGS sequence"/>
</dbReference>
<protein>
    <submittedName>
        <fullName evidence="1">Uncharacterized protein</fullName>
    </submittedName>
</protein>